<feature type="compositionally biased region" description="Acidic residues" evidence="1">
    <location>
        <begin position="316"/>
        <end position="326"/>
    </location>
</feature>
<feature type="domain" description="N-acetyltransferase" evidence="2">
    <location>
        <begin position="21"/>
        <end position="162"/>
    </location>
</feature>
<sequence>MQYRPGRESDFGHLETFVWQAIFPTFDVPGLTDSQRSENDRLVEEAKGTVEAALRSKRHTVWVAWDEKKRSLAGYLVLHHRSGALAVVDQLIVRKGDRGTGVAKTLWEHAVETDAPGKELLAAVRYYNERALAFFGGRGLENTGESAGDFDIPRILLRKEGTVSSEEEDPGYDDFPTEADEVHLAPVYAELPDYQLATEEAFGEAGFDPETTSLDRGQIEEVEDFIAKARRLKAEQERRQHATSGSGRHPEVAFEIDYGNREEPAETVEGKKTEREKGPSLGFEFAFDGESEEPARGAQNDAEKTEEETVDHLDLEDLPEPEEEMTPAELRETFEDRLGERLTAYFGPDELPRYLTVYRNAENFHRIRDAQLASLSQWINGRPPGGKVGQRKDRVMGELIEYFVVEPAAGLHDGLFPQKVLRYQGTDWERVDLFRMVMDYLDFQAVSEQVYTDFVIIPPKVLKRATTTYLQTSRDERLFFICDQSIFGAGKQGFAMTDAGIYWKNVLQPPGAATYTTLRQVMVRDDHLLIDGQYFDAGKRLNAQVALLLDKLHRLDPPK</sequence>
<dbReference type="EMBL" id="PTJC01000008">
    <property type="protein sequence ID" value="PPK84319.1"/>
    <property type="molecule type" value="Genomic_DNA"/>
</dbReference>
<dbReference type="RefSeq" id="WP_104421648.1">
    <property type="nucleotide sequence ID" value="NZ_PTJC01000008.1"/>
</dbReference>
<keyword evidence="3" id="KW-0808">Transferase</keyword>
<reference evidence="3 4" key="1">
    <citation type="submission" date="2018-02" db="EMBL/GenBank/DDBJ databases">
        <title>Genomic Encyclopedia of Archaeal and Bacterial Type Strains, Phase II (KMG-II): from individual species to whole genera.</title>
        <authorList>
            <person name="Goeker M."/>
        </authorList>
    </citation>
    <scope>NUCLEOTIDE SEQUENCE [LARGE SCALE GENOMIC DNA]</scope>
    <source>
        <strain evidence="3 4">DSM 29526</strain>
    </source>
</reference>
<dbReference type="GO" id="GO:0016747">
    <property type="term" value="F:acyltransferase activity, transferring groups other than amino-acyl groups"/>
    <property type="evidence" value="ECO:0007669"/>
    <property type="project" value="InterPro"/>
</dbReference>
<name>A0A2S6I0E3_9BACT</name>
<organism evidence="3 4">
    <name type="scientific">Neolewinella xylanilytica</name>
    <dbReference type="NCBI Taxonomy" id="1514080"/>
    <lineage>
        <taxon>Bacteria</taxon>
        <taxon>Pseudomonadati</taxon>
        <taxon>Bacteroidota</taxon>
        <taxon>Saprospiria</taxon>
        <taxon>Saprospirales</taxon>
        <taxon>Lewinellaceae</taxon>
        <taxon>Neolewinella</taxon>
    </lineage>
</organism>
<evidence type="ECO:0000259" key="2">
    <source>
        <dbReference type="PROSITE" id="PS51186"/>
    </source>
</evidence>
<feature type="region of interest" description="Disordered" evidence="1">
    <location>
        <begin position="288"/>
        <end position="328"/>
    </location>
</feature>
<dbReference type="PROSITE" id="PS51186">
    <property type="entry name" value="GNAT"/>
    <property type="match status" value="1"/>
</dbReference>
<evidence type="ECO:0000256" key="1">
    <source>
        <dbReference type="SAM" id="MobiDB-lite"/>
    </source>
</evidence>
<keyword evidence="4" id="KW-1185">Reference proteome</keyword>
<dbReference type="Proteomes" id="UP000237662">
    <property type="component" value="Unassembled WGS sequence"/>
</dbReference>
<proteinExistence type="predicted"/>
<accession>A0A2S6I0E3</accession>
<gene>
    <name evidence="3" type="ORF">CLV84_4089</name>
</gene>
<protein>
    <submittedName>
        <fullName evidence="3">Acetyltransferase (GNAT) family protein</fullName>
    </submittedName>
</protein>
<dbReference type="OrthoDB" id="1489411at2"/>
<dbReference type="SUPFAM" id="SSF55729">
    <property type="entry name" value="Acyl-CoA N-acyltransferases (Nat)"/>
    <property type="match status" value="1"/>
</dbReference>
<dbReference type="InterPro" id="IPR016181">
    <property type="entry name" value="Acyl_CoA_acyltransferase"/>
</dbReference>
<dbReference type="CDD" id="cd04301">
    <property type="entry name" value="NAT_SF"/>
    <property type="match status" value="1"/>
</dbReference>
<dbReference type="Pfam" id="PF00583">
    <property type="entry name" value="Acetyltransf_1"/>
    <property type="match status" value="1"/>
</dbReference>
<dbReference type="AlphaFoldDB" id="A0A2S6I0E3"/>
<dbReference type="InterPro" id="IPR000182">
    <property type="entry name" value="GNAT_dom"/>
</dbReference>
<comment type="caution">
    <text evidence="3">The sequence shown here is derived from an EMBL/GenBank/DDBJ whole genome shotgun (WGS) entry which is preliminary data.</text>
</comment>
<evidence type="ECO:0000313" key="4">
    <source>
        <dbReference type="Proteomes" id="UP000237662"/>
    </source>
</evidence>
<evidence type="ECO:0000313" key="3">
    <source>
        <dbReference type="EMBL" id="PPK84319.1"/>
    </source>
</evidence>
<dbReference type="Gene3D" id="3.40.630.30">
    <property type="match status" value="1"/>
</dbReference>